<feature type="region of interest" description="Disordered" evidence="20">
    <location>
        <begin position="529"/>
        <end position="555"/>
    </location>
</feature>
<dbReference type="GO" id="GO:0003724">
    <property type="term" value="F:RNA helicase activity"/>
    <property type="evidence" value="ECO:0007669"/>
    <property type="project" value="UniProtKB-EC"/>
</dbReference>
<comment type="subcellular location">
    <subcellularLocation>
        <location evidence="1">Cytoplasm</location>
    </subcellularLocation>
</comment>
<dbReference type="Pfam" id="PF00271">
    <property type="entry name" value="Helicase_C"/>
    <property type="match status" value="1"/>
</dbReference>
<dbReference type="FunFam" id="3.40.50.300:FF:000893">
    <property type="entry name" value="Interferon-induced with helicase C domain 1"/>
    <property type="match status" value="1"/>
</dbReference>
<dbReference type="InterPro" id="IPR006935">
    <property type="entry name" value="Helicase/UvrB_N"/>
</dbReference>
<keyword evidence="25" id="KW-1185">Reference proteome</keyword>
<keyword evidence="5" id="KW-1017">Isopeptide bond</keyword>
<dbReference type="PROSITE" id="PS51789">
    <property type="entry name" value="RLR_CTR"/>
    <property type="match status" value="1"/>
</dbReference>
<dbReference type="EMBL" id="WNTK01000010">
    <property type="protein sequence ID" value="KAG9477257.1"/>
    <property type="molecule type" value="Genomic_DNA"/>
</dbReference>
<evidence type="ECO:0000256" key="15">
    <source>
        <dbReference type="ARBA" id="ARBA00022843"/>
    </source>
</evidence>
<dbReference type="GO" id="GO:0005524">
    <property type="term" value="F:ATP binding"/>
    <property type="evidence" value="ECO:0007669"/>
    <property type="project" value="UniProtKB-KW"/>
</dbReference>
<dbReference type="PROSITE" id="PS51192">
    <property type="entry name" value="HELICASE_ATP_BIND_1"/>
    <property type="match status" value="1"/>
</dbReference>
<evidence type="ECO:0000256" key="19">
    <source>
        <dbReference type="ARBA" id="ARBA00049390"/>
    </source>
</evidence>
<dbReference type="InterPro" id="IPR041204">
    <property type="entry name" value="RIG-I-like_C"/>
</dbReference>
<keyword evidence="11" id="KW-0378">Hydrolase</keyword>
<evidence type="ECO:0000256" key="6">
    <source>
        <dbReference type="ARBA" id="ARBA00022553"/>
    </source>
</evidence>
<dbReference type="Pfam" id="PF18119">
    <property type="entry name" value="RIG-I_C"/>
    <property type="match status" value="1"/>
</dbReference>
<keyword evidence="6" id="KW-0597">Phosphoprotein</keyword>
<feature type="compositionally biased region" description="Basic and acidic residues" evidence="20">
    <location>
        <begin position="534"/>
        <end position="549"/>
    </location>
</feature>
<evidence type="ECO:0000259" key="21">
    <source>
        <dbReference type="PROSITE" id="PS51192"/>
    </source>
</evidence>
<gene>
    <name evidence="24" type="ORF">GDO78_002576</name>
</gene>
<comment type="catalytic activity">
    <reaction evidence="19">
        <text>ATP + H2O = ADP + phosphate + H(+)</text>
        <dbReference type="Rhea" id="RHEA:13065"/>
        <dbReference type="ChEBI" id="CHEBI:15377"/>
        <dbReference type="ChEBI" id="CHEBI:15378"/>
        <dbReference type="ChEBI" id="CHEBI:30616"/>
        <dbReference type="ChEBI" id="CHEBI:43474"/>
        <dbReference type="ChEBI" id="CHEBI:456216"/>
        <dbReference type="EC" id="3.6.4.13"/>
    </reaction>
    <physiologicalReaction direction="left-to-right" evidence="19">
        <dbReference type="Rhea" id="RHEA:13066"/>
    </physiologicalReaction>
</comment>
<dbReference type="GO" id="GO:0003725">
    <property type="term" value="F:double-stranded RNA binding"/>
    <property type="evidence" value="ECO:0007669"/>
    <property type="project" value="TreeGrafter"/>
</dbReference>
<dbReference type="EC" id="3.6.4.13" evidence="3"/>
<dbReference type="Gene3D" id="1.10.533.10">
    <property type="entry name" value="Death Domain, Fas"/>
    <property type="match status" value="2"/>
</dbReference>
<dbReference type="InterPro" id="IPR051363">
    <property type="entry name" value="RLR_Helicase"/>
</dbReference>
<dbReference type="Pfam" id="PF04851">
    <property type="entry name" value="ResIII"/>
    <property type="match status" value="1"/>
</dbReference>
<dbReference type="InterPro" id="IPR001650">
    <property type="entry name" value="Helicase_C-like"/>
</dbReference>
<keyword evidence="4" id="KW-0963">Cytoplasm</keyword>
<organism evidence="24 25">
    <name type="scientific">Eleutherodactylus coqui</name>
    <name type="common">Puerto Rican coqui</name>
    <dbReference type="NCBI Taxonomy" id="57060"/>
    <lineage>
        <taxon>Eukaryota</taxon>
        <taxon>Metazoa</taxon>
        <taxon>Chordata</taxon>
        <taxon>Craniata</taxon>
        <taxon>Vertebrata</taxon>
        <taxon>Euteleostomi</taxon>
        <taxon>Amphibia</taxon>
        <taxon>Batrachia</taxon>
        <taxon>Anura</taxon>
        <taxon>Neobatrachia</taxon>
        <taxon>Hyloidea</taxon>
        <taxon>Eleutherodactylidae</taxon>
        <taxon>Eleutherodactylinae</taxon>
        <taxon>Eleutherodactylus</taxon>
        <taxon>Eleutherodactylus</taxon>
    </lineage>
</organism>
<dbReference type="InterPro" id="IPR031964">
    <property type="entry name" value="CARD_dom"/>
</dbReference>
<evidence type="ECO:0000256" key="7">
    <source>
        <dbReference type="ARBA" id="ARBA00022588"/>
    </source>
</evidence>
<dbReference type="InterPro" id="IPR021673">
    <property type="entry name" value="RLR_CTR"/>
</dbReference>
<keyword evidence="9" id="KW-0677">Repeat</keyword>
<evidence type="ECO:0000256" key="14">
    <source>
        <dbReference type="ARBA" id="ARBA00022840"/>
    </source>
</evidence>
<dbReference type="InterPro" id="IPR038557">
    <property type="entry name" value="RLR_C_sf"/>
</dbReference>
<dbReference type="InterPro" id="IPR027417">
    <property type="entry name" value="P-loop_NTPase"/>
</dbReference>
<dbReference type="PROSITE" id="PS51194">
    <property type="entry name" value="HELICASE_CTER"/>
    <property type="match status" value="1"/>
</dbReference>
<keyword evidence="17" id="KW-0694">RNA-binding</keyword>
<accession>A0A8J6EWE6</accession>
<keyword evidence="16" id="KW-0391">Immunity</keyword>
<name>A0A8J6EWE6_ELECQ</name>
<dbReference type="Proteomes" id="UP000770717">
    <property type="component" value="Unassembled WGS sequence"/>
</dbReference>
<dbReference type="Pfam" id="PF16739">
    <property type="entry name" value="CARD_2"/>
    <property type="match status" value="2"/>
</dbReference>
<feature type="compositionally biased region" description="Polar residues" evidence="20">
    <location>
        <begin position="224"/>
        <end position="240"/>
    </location>
</feature>
<keyword evidence="8" id="KW-0479">Metal-binding</keyword>
<dbReference type="GO" id="GO:0016787">
    <property type="term" value="F:hydrolase activity"/>
    <property type="evidence" value="ECO:0007669"/>
    <property type="project" value="UniProtKB-KW"/>
</dbReference>
<feature type="domain" description="Helicase C-terminal" evidence="22">
    <location>
        <begin position="686"/>
        <end position="878"/>
    </location>
</feature>
<comment type="similarity">
    <text evidence="2">Belongs to the helicase family. RLR subfamily.</text>
</comment>
<dbReference type="GO" id="GO:0005737">
    <property type="term" value="C:cytoplasm"/>
    <property type="evidence" value="ECO:0007669"/>
    <property type="project" value="UniProtKB-SubCell"/>
</dbReference>
<dbReference type="GO" id="GO:0039530">
    <property type="term" value="P:MDA-5 signaling pathway"/>
    <property type="evidence" value="ECO:0007669"/>
    <property type="project" value="TreeGrafter"/>
</dbReference>
<feature type="region of interest" description="Disordered" evidence="20">
    <location>
        <begin position="219"/>
        <end position="255"/>
    </location>
</feature>
<dbReference type="GO" id="GO:0003677">
    <property type="term" value="F:DNA binding"/>
    <property type="evidence" value="ECO:0007669"/>
    <property type="project" value="InterPro"/>
</dbReference>
<evidence type="ECO:0000256" key="9">
    <source>
        <dbReference type="ARBA" id="ARBA00022737"/>
    </source>
</evidence>
<keyword evidence="15" id="KW-0832">Ubl conjugation</keyword>
<evidence type="ECO:0000256" key="16">
    <source>
        <dbReference type="ARBA" id="ARBA00022859"/>
    </source>
</evidence>
<evidence type="ECO:0000259" key="23">
    <source>
        <dbReference type="PROSITE" id="PS51789"/>
    </source>
</evidence>
<sequence length="1011" mass="115367">MEPDSSEEANLFMIATFRPRICHNLQVAPVLDYMVGLDREFKEVLKARAAVENEQAARMLLDRLLQGPRWLGWFGEFVTALQEAACTQAALYVAVEDLPPTQVEAKNDDCERLIELLFPKLIESLEPKETVGKCYSKEIISEEDMDIINQKQSKYEANRELLHRMTKKKDWFKLFVEVLHEMESEELLKELTGMTYEEYMAGLQEMEVTLANQKSKCPDDCVSSELTDPQSESRNVTSESRVFETSHSECPNQSDLGAACSTSSENLNYHKKSDLDASCANLSKNLDCGTESVEHEPSRSRDKASPAREMTLRDYQMEVAKPALDGENIIICLPTGSGKTRVAVYIARNHLDERKRKGLPAKVIVLVNKVPLVDQHFRSEFHPYLKDRYRVTKISGDSQLKISFPRVVMENDVIICTAQILENSLMQAEEDAEEGVNLSDFSLLIIDECHHTHKGAVYNNIMVRYIKQKKRIKKLQKSEKSVVSLPQILGLTASPGVGGASNSKKAEEHILKICANLDSKIKTVQDNTRQLQDQVKHPTKRIETAEDNNKSPFGDQIKDMMKKIEGFSLLYPPNDHGSQSYEQWVVQMEKTAAKQGNRKQHVCAQHLKKYNDALQIYDTTRMNDALTHLMKFYDEEKKRAIALTESDGAPLSHKIDETDRFLTDLFFGCKEELERLAENEEYENEQLTKLRRAIMEAFTTNNKARGIVFTKTRQSAVALCQWIDDNEKFKEEGIRAHYIIGAGSSSDFKSMTQNEQKKVLQKFKTGELNLLIATSVAEEGLDIQECNIVILYGLIMNEIAMVQARGRARAEESTVVLVATRSSGAIDHDSVNVYREGLMHKAIQKVQTMDPKVFADKVQEFQNQTIVERKVKKKKDLQKVYQKNPAKITFLCRKCQRLVCSGLDIHVIEGMHHVVPNPKFKNRFKKGENKTLQEKFADYQTNGEIFCDDCGRTWGTIMVHRGSELPCLKIYNFVIKYEDGQMTKETLDAWRDLPIKFQPFTYLSDDDSDDD</sequence>
<protein>
    <recommendedName>
        <fullName evidence="3">RNA helicase</fullName>
        <ecNumber evidence="3">3.6.4.13</ecNumber>
    </recommendedName>
</protein>
<proteinExistence type="inferred from homology"/>
<keyword evidence="18" id="KW-0051">Antiviral defense</keyword>
<dbReference type="InterPro" id="IPR014001">
    <property type="entry name" value="Helicase_ATP-bd"/>
</dbReference>
<evidence type="ECO:0000256" key="20">
    <source>
        <dbReference type="SAM" id="MobiDB-lite"/>
    </source>
</evidence>
<dbReference type="Pfam" id="PF11648">
    <property type="entry name" value="RIG-I_C-RD"/>
    <property type="match status" value="1"/>
</dbReference>
<keyword evidence="12" id="KW-0347">Helicase</keyword>
<dbReference type="Gene3D" id="2.170.150.30">
    <property type="entry name" value="RIG-I-like receptor, C-terminal regulatory domain"/>
    <property type="match status" value="1"/>
</dbReference>
<dbReference type="GO" id="GO:0008270">
    <property type="term" value="F:zinc ion binding"/>
    <property type="evidence" value="ECO:0007669"/>
    <property type="project" value="TreeGrafter"/>
</dbReference>
<feature type="domain" description="Helicase ATP-binding" evidence="21">
    <location>
        <begin position="320"/>
        <end position="513"/>
    </location>
</feature>
<evidence type="ECO:0000259" key="22">
    <source>
        <dbReference type="PROSITE" id="PS51194"/>
    </source>
</evidence>
<dbReference type="OrthoDB" id="416741at2759"/>
<dbReference type="PANTHER" id="PTHR14074:SF14">
    <property type="entry name" value="INTERFERON-INDUCED HELICASE C DOMAIN-CONTAINING PROTEIN 1"/>
    <property type="match status" value="1"/>
</dbReference>
<dbReference type="SUPFAM" id="SSF52540">
    <property type="entry name" value="P-loop containing nucleoside triphosphate hydrolases"/>
    <property type="match status" value="2"/>
</dbReference>
<keyword evidence="13" id="KW-0862">Zinc</keyword>
<evidence type="ECO:0000256" key="3">
    <source>
        <dbReference type="ARBA" id="ARBA00012552"/>
    </source>
</evidence>
<dbReference type="CDD" id="cd12090">
    <property type="entry name" value="MDA5_ID"/>
    <property type="match status" value="1"/>
</dbReference>
<evidence type="ECO:0000256" key="18">
    <source>
        <dbReference type="ARBA" id="ARBA00023118"/>
    </source>
</evidence>
<evidence type="ECO:0000313" key="24">
    <source>
        <dbReference type="EMBL" id="KAG9477257.1"/>
    </source>
</evidence>
<feature type="domain" description="RLR CTR" evidence="23">
    <location>
        <begin position="878"/>
        <end position="1007"/>
    </location>
</feature>
<dbReference type="InterPro" id="IPR011029">
    <property type="entry name" value="DEATH-like_dom_sf"/>
</dbReference>
<dbReference type="AlphaFoldDB" id="A0A8J6EWE6"/>
<evidence type="ECO:0000256" key="12">
    <source>
        <dbReference type="ARBA" id="ARBA00022806"/>
    </source>
</evidence>
<dbReference type="Gene3D" id="1.20.1320.30">
    <property type="match status" value="1"/>
</dbReference>
<dbReference type="SMART" id="SM00490">
    <property type="entry name" value="HELICc"/>
    <property type="match status" value="1"/>
</dbReference>
<keyword evidence="7" id="KW-0399">Innate immunity</keyword>
<dbReference type="PANTHER" id="PTHR14074">
    <property type="entry name" value="HELICASE WITH DEATH DOMAIN-RELATED"/>
    <property type="match status" value="1"/>
</dbReference>
<reference evidence="24" key="1">
    <citation type="thesis" date="2020" institute="ProQuest LLC" country="789 East Eisenhower Parkway, Ann Arbor, MI, USA">
        <title>Comparative Genomics and Chromosome Evolution.</title>
        <authorList>
            <person name="Mudd A.B."/>
        </authorList>
    </citation>
    <scope>NUCLEOTIDE SEQUENCE</scope>
    <source>
        <strain evidence="24">HN-11 Male</strain>
        <tissue evidence="24">Kidney and liver</tissue>
    </source>
</reference>
<evidence type="ECO:0000256" key="10">
    <source>
        <dbReference type="ARBA" id="ARBA00022741"/>
    </source>
</evidence>
<dbReference type="SMART" id="SM00487">
    <property type="entry name" value="DEXDc"/>
    <property type="match status" value="1"/>
</dbReference>
<evidence type="ECO:0000256" key="2">
    <source>
        <dbReference type="ARBA" id="ARBA00006866"/>
    </source>
</evidence>
<dbReference type="GO" id="GO:0140374">
    <property type="term" value="P:antiviral innate immune response"/>
    <property type="evidence" value="ECO:0007669"/>
    <property type="project" value="TreeGrafter"/>
</dbReference>
<keyword evidence="14" id="KW-0067">ATP-binding</keyword>
<evidence type="ECO:0000256" key="17">
    <source>
        <dbReference type="ARBA" id="ARBA00022884"/>
    </source>
</evidence>
<keyword evidence="10" id="KW-0547">Nucleotide-binding</keyword>
<evidence type="ECO:0000256" key="11">
    <source>
        <dbReference type="ARBA" id="ARBA00022801"/>
    </source>
</evidence>
<evidence type="ECO:0000256" key="5">
    <source>
        <dbReference type="ARBA" id="ARBA00022499"/>
    </source>
</evidence>
<evidence type="ECO:0000256" key="4">
    <source>
        <dbReference type="ARBA" id="ARBA00022490"/>
    </source>
</evidence>
<dbReference type="GO" id="GO:0003727">
    <property type="term" value="F:single-stranded RNA binding"/>
    <property type="evidence" value="ECO:0007669"/>
    <property type="project" value="TreeGrafter"/>
</dbReference>
<evidence type="ECO:0000256" key="8">
    <source>
        <dbReference type="ARBA" id="ARBA00022723"/>
    </source>
</evidence>
<evidence type="ECO:0000256" key="1">
    <source>
        <dbReference type="ARBA" id="ARBA00004496"/>
    </source>
</evidence>
<comment type="caution">
    <text evidence="24">The sequence shown here is derived from an EMBL/GenBank/DDBJ whole genome shotgun (WGS) entry which is preliminary data.</text>
</comment>
<dbReference type="Gene3D" id="3.40.50.300">
    <property type="entry name" value="P-loop containing nucleotide triphosphate hydrolases"/>
    <property type="match status" value="2"/>
</dbReference>
<evidence type="ECO:0000256" key="13">
    <source>
        <dbReference type="ARBA" id="ARBA00022833"/>
    </source>
</evidence>
<evidence type="ECO:0000313" key="25">
    <source>
        <dbReference type="Proteomes" id="UP000770717"/>
    </source>
</evidence>